<keyword evidence="4" id="KW-1185">Reference proteome</keyword>
<dbReference type="AlphaFoldDB" id="A0A3S4UTU0"/>
<dbReference type="PANTHER" id="PTHR43685:SF11">
    <property type="entry name" value="GLYCOSYLTRANSFERASE TAGX-RELATED"/>
    <property type="match status" value="1"/>
</dbReference>
<dbReference type="Pfam" id="PF00535">
    <property type="entry name" value="Glycos_transf_2"/>
    <property type="match status" value="1"/>
</dbReference>
<dbReference type="InterPro" id="IPR001173">
    <property type="entry name" value="Glyco_trans_2-like"/>
</dbReference>
<dbReference type="PANTHER" id="PTHR43685">
    <property type="entry name" value="GLYCOSYLTRANSFERASE"/>
    <property type="match status" value="1"/>
</dbReference>
<feature type="domain" description="Glycosyltransferase 2-like" evidence="1">
    <location>
        <begin position="8"/>
        <end position="121"/>
    </location>
</feature>
<dbReference type="STRING" id="266748.HY04_04360"/>
<protein>
    <submittedName>
        <fullName evidence="3">Chondroitin polymerase</fullName>
    </submittedName>
</protein>
<dbReference type="EMBL" id="JPEP01000002">
    <property type="protein sequence ID" value="KEY17778.1"/>
    <property type="molecule type" value="Genomic_DNA"/>
</dbReference>
<dbReference type="Proteomes" id="UP000028349">
    <property type="component" value="Unassembled WGS sequence"/>
</dbReference>
<dbReference type="SUPFAM" id="SSF53448">
    <property type="entry name" value="Nucleotide-diphospho-sugar transferases"/>
    <property type="match status" value="1"/>
</dbReference>
<sequence length="301" mass="35568">MSYITTISVAICTYNGEKYLTEQLESILAQETPVDEIIICDDGSTDGTPLLLKEYQAQFPKLFRLFFNDENLGYVRNFEKAISLCAKDLIFLCDQDDIWHKNKVARVKQVFSDNIKTKVLCHNFSLLLDMESEKNYWKQHSFEPKQSNEQILKIVLFKGNIFPGMAMVLSKKAKMDYLPLKKLNNLLIHDFELVIKSLKENTLFILDEKLGLYRIHDDQNIGFKLKKEKERISAEDLYAKIKSIDYIKIIVSNFDLKKGLIDEYKIIVTKYYNDYLDQFTVWKRLYIKLKLNYYYKLTNFK</sequence>
<dbReference type="EMBL" id="LR134441">
    <property type="protein sequence ID" value="VEH99960.1"/>
    <property type="molecule type" value="Genomic_DNA"/>
</dbReference>
<dbReference type="OrthoDB" id="9802649at2"/>
<dbReference type="InterPro" id="IPR029044">
    <property type="entry name" value="Nucleotide-diphossugar_trans"/>
</dbReference>
<accession>A0A3S4UTU0</accession>
<name>A0A3S4UTU0_9FLAO</name>
<evidence type="ECO:0000313" key="4">
    <source>
        <dbReference type="Proteomes" id="UP000028349"/>
    </source>
</evidence>
<dbReference type="KEGG" id="cant:NCTC13489_01880"/>
<evidence type="ECO:0000259" key="1">
    <source>
        <dbReference type="Pfam" id="PF00535"/>
    </source>
</evidence>
<organism evidence="3 5">
    <name type="scientific">Kaistella antarctica</name>
    <dbReference type="NCBI Taxonomy" id="266748"/>
    <lineage>
        <taxon>Bacteria</taxon>
        <taxon>Pseudomonadati</taxon>
        <taxon>Bacteroidota</taxon>
        <taxon>Flavobacteriia</taxon>
        <taxon>Flavobacteriales</taxon>
        <taxon>Weeksellaceae</taxon>
        <taxon>Chryseobacterium group</taxon>
        <taxon>Kaistella</taxon>
    </lineage>
</organism>
<gene>
    <name evidence="3" type="primary">kfoC_4</name>
    <name evidence="2" type="ORF">HY04_04360</name>
    <name evidence="3" type="ORF">NCTC13489_01880</name>
</gene>
<reference evidence="2 4" key="1">
    <citation type="submission" date="2014-07" db="EMBL/GenBank/DDBJ databases">
        <authorList>
            <person name="Pisani N.G."/>
            <person name="Newman J.D."/>
        </authorList>
    </citation>
    <scope>NUCLEOTIDE SEQUENCE [LARGE SCALE GENOMIC DNA]</scope>
    <source>
        <strain evidence="2 4">LMG 24720</strain>
    </source>
</reference>
<evidence type="ECO:0000313" key="5">
    <source>
        <dbReference type="Proteomes" id="UP000270036"/>
    </source>
</evidence>
<evidence type="ECO:0000313" key="3">
    <source>
        <dbReference type="EMBL" id="VEH99960.1"/>
    </source>
</evidence>
<proteinExistence type="predicted"/>
<dbReference type="InterPro" id="IPR050834">
    <property type="entry name" value="Glycosyltransf_2"/>
</dbReference>
<reference evidence="3 5" key="2">
    <citation type="submission" date="2018-12" db="EMBL/GenBank/DDBJ databases">
        <authorList>
            <consortium name="Pathogen Informatics"/>
        </authorList>
    </citation>
    <scope>NUCLEOTIDE SEQUENCE [LARGE SCALE GENOMIC DNA]</scope>
    <source>
        <strain evidence="3 5">NCTC13489</strain>
    </source>
</reference>
<dbReference type="RefSeq" id="WP_051803615.1">
    <property type="nucleotide sequence ID" value="NZ_FOIX01000001.1"/>
</dbReference>
<dbReference type="Proteomes" id="UP000270036">
    <property type="component" value="Chromosome"/>
</dbReference>
<dbReference type="Gene3D" id="3.90.550.10">
    <property type="entry name" value="Spore Coat Polysaccharide Biosynthesis Protein SpsA, Chain A"/>
    <property type="match status" value="1"/>
</dbReference>
<evidence type="ECO:0000313" key="2">
    <source>
        <dbReference type="EMBL" id="KEY17778.1"/>
    </source>
</evidence>